<evidence type="ECO:0000256" key="7">
    <source>
        <dbReference type="ARBA" id="ARBA00023065"/>
    </source>
</evidence>
<dbReference type="EMBL" id="RZUL01000004">
    <property type="protein sequence ID" value="RVT40270.1"/>
    <property type="molecule type" value="Genomic_DNA"/>
</dbReference>
<feature type="domain" description="TonB-dependent receptor plug" evidence="15">
    <location>
        <begin position="61"/>
        <end position="170"/>
    </location>
</feature>
<dbReference type="GO" id="GO:0006826">
    <property type="term" value="P:iron ion transport"/>
    <property type="evidence" value="ECO:0007669"/>
    <property type="project" value="UniProtKB-KW"/>
</dbReference>
<comment type="caution">
    <text evidence="16">The sequence shown here is derived from an EMBL/GenBank/DDBJ whole genome shotgun (WGS) entry which is preliminary data.</text>
</comment>
<evidence type="ECO:0000256" key="8">
    <source>
        <dbReference type="ARBA" id="ARBA00023077"/>
    </source>
</evidence>
<sequence>MAIKLNRLTMTALGGGAAFLALLAPASAFAQASTATQASDAETANGGAIIVTANKREERLVDVASSVSVVSGADLNYRNLQRIEDFAAQVPGFNFQPGGVRQVRLVLRGLNSGGAGATTAVVIDETPLSYQSGLANGAADTANFDTYDMARIEVLKGPQGTLYGATSQGGLLKYVTTAPELDRIALSSEIGSEVIDGGGAGYFGRGMINVPIISDTLAVRATGYYQKVAGYIDNPTLNRNNVNGGERWGGRISALFKPSDAFSLRVTAARQEQEFDDSGFLEVVGSNLTPGNPPANQFDLANNGRFILNTNVGNPSRNVYEYVNATATLDVGFAELLSSTSFGHLSTDFIADLSFGNPAVGAPLTFSTLLGGIYGQPVAVTQVQSNKSDRSNQEIRLTSKPGSRVLGMAVDWLVGGFYANESVIFPQGFDVRSLATGNVLTVPFAGGSLLAPAKYKEYSGFANVNFHLTDTLELALGGRYTENKQSAQTTYFAGFATGPADEVTPTTRSKENKWTYSAAVSWKFNPDSLLYGRVASGYRPGGINRITPGNTLPPDVPTTFDADNTVNYELGVRTALFDKRVNIDIAAFYIDWTDIQILTTFRSTTTGQNVTLTGNAGTARSRGLEWNIGWTPTPGLRLSTVGAYTNAELTESRPLLGGNDGDQLPFVPKWTNTVNADYETALSGNVTGFIGGSWIFSSGGFTGFTADPAPGQPTYPDHIKLPSYHLFNMQAGLRFDEFDLSFYIRNLTDDRTLTSYNPSGGAGFTGTAQILQPRTFGVRAAVRF</sequence>
<comment type="similarity">
    <text evidence="11 12">Belongs to the TonB-dependent receptor family.</text>
</comment>
<evidence type="ECO:0000313" key="16">
    <source>
        <dbReference type="EMBL" id="RVT40270.1"/>
    </source>
</evidence>
<dbReference type="InterPro" id="IPR000531">
    <property type="entry name" value="Beta-barrel_TonB"/>
</dbReference>
<keyword evidence="10 11" id="KW-0998">Cell outer membrane</keyword>
<feature type="domain" description="TonB-dependent receptor-like beta-barrel" evidence="14">
    <location>
        <begin position="293"/>
        <end position="747"/>
    </location>
</feature>
<dbReference type="PROSITE" id="PS52016">
    <property type="entry name" value="TONB_DEPENDENT_REC_3"/>
    <property type="match status" value="1"/>
</dbReference>
<evidence type="ECO:0000256" key="10">
    <source>
        <dbReference type="ARBA" id="ARBA00023237"/>
    </source>
</evidence>
<name>A0A437J5P7_9SPHN</name>
<dbReference type="Pfam" id="PF07715">
    <property type="entry name" value="Plug"/>
    <property type="match status" value="1"/>
</dbReference>
<evidence type="ECO:0000256" key="9">
    <source>
        <dbReference type="ARBA" id="ARBA00023136"/>
    </source>
</evidence>
<gene>
    <name evidence="16" type="ORF">ENE74_13170</name>
</gene>
<evidence type="ECO:0000256" key="11">
    <source>
        <dbReference type="PROSITE-ProRule" id="PRU01360"/>
    </source>
</evidence>
<evidence type="ECO:0000259" key="15">
    <source>
        <dbReference type="Pfam" id="PF07715"/>
    </source>
</evidence>
<evidence type="ECO:0000256" key="6">
    <source>
        <dbReference type="ARBA" id="ARBA00023004"/>
    </source>
</evidence>
<reference evidence="16 17" key="1">
    <citation type="submission" date="2019-01" db="EMBL/GenBank/DDBJ databases">
        <authorList>
            <person name="Chen W.-M."/>
        </authorList>
    </citation>
    <scope>NUCLEOTIDE SEQUENCE [LARGE SCALE GENOMIC DNA]</scope>
    <source>
        <strain evidence="16 17">TLA-22</strain>
    </source>
</reference>
<dbReference type="GO" id="GO:0009279">
    <property type="term" value="C:cell outer membrane"/>
    <property type="evidence" value="ECO:0007669"/>
    <property type="project" value="UniProtKB-SubCell"/>
</dbReference>
<dbReference type="OrthoDB" id="9760333at2"/>
<evidence type="ECO:0000256" key="5">
    <source>
        <dbReference type="ARBA" id="ARBA00022692"/>
    </source>
</evidence>
<dbReference type="InterPro" id="IPR012910">
    <property type="entry name" value="Plug_dom"/>
</dbReference>
<keyword evidence="7" id="KW-0406">Ion transport</keyword>
<dbReference type="Gene3D" id="2.40.170.20">
    <property type="entry name" value="TonB-dependent receptor, beta-barrel domain"/>
    <property type="match status" value="1"/>
</dbReference>
<keyword evidence="9 11" id="KW-0472">Membrane</keyword>
<keyword evidence="13" id="KW-0732">Signal</keyword>
<keyword evidence="8 12" id="KW-0798">TonB box</keyword>
<dbReference type="Pfam" id="PF00593">
    <property type="entry name" value="TonB_dep_Rec_b-barrel"/>
    <property type="match status" value="1"/>
</dbReference>
<dbReference type="InterPro" id="IPR039426">
    <property type="entry name" value="TonB-dep_rcpt-like"/>
</dbReference>
<keyword evidence="5 11" id="KW-0812">Transmembrane</keyword>
<protein>
    <submittedName>
        <fullName evidence="16">TonB-dependent receptor</fullName>
    </submittedName>
</protein>
<accession>A0A437J5P7</accession>
<evidence type="ECO:0000256" key="3">
    <source>
        <dbReference type="ARBA" id="ARBA00022452"/>
    </source>
</evidence>
<dbReference type="RefSeq" id="WP_127691371.1">
    <property type="nucleotide sequence ID" value="NZ_RZUL01000004.1"/>
</dbReference>
<keyword evidence="2 11" id="KW-0813">Transport</keyword>
<organism evidence="16 17">
    <name type="scientific">Sphingobium algorifonticola</name>
    <dbReference type="NCBI Taxonomy" id="2008318"/>
    <lineage>
        <taxon>Bacteria</taxon>
        <taxon>Pseudomonadati</taxon>
        <taxon>Pseudomonadota</taxon>
        <taxon>Alphaproteobacteria</taxon>
        <taxon>Sphingomonadales</taxon>
        <taxon>Sphingomonadaceae</taxon>
        <taxon>Sphingobium</taxon>
    </lineage>
</organism>
<evidence type="ECO:0000256" key="4">
    <source>
        <dbReference type="ARBA" id="ARBA00022496"/>
    </source>
</evidence>
<dbReference type="AlphaFoldDB" id="A0A437J5P7"/>
<feature type="chain" id="PRO_5019510208" evidence="13">
    <location>
        <begin position="31"/>
        <end position="784"/>
    </location>
</feature>
<dbReference type="InterPro" id="IPR036942">
    <property type="entry name" value="Beta-barrel_TonB_sf"/>
</dbReference>
<comment type="subcellular location">
    <subcellularLocation>
        <location evidence="1 11">Cell outer membrane</location>
        <topology evidence="1 11">Multi-pass membrane protein</topology>
    </subcellularLocation>
</comment>
<dbReference type="SUPFAM" id="SSF56935">
    <property type="entry name" value="Porins"/>
    <property type="match status" value="1"/>
</dbReference>
<keyword evidence="6" id="KW-0408">Iron</keyword>
<proteinExistence type="inferred from homology"/>
<evidence type="ECO:0000256" key="12">
    <source>
        <dbReference type="RuleBase" id="RU003357"/>
    </source>
</evidence>
<feature type="signal peptide" evidence="13">
    <location>
        <begin position="1"/>
        <end position="30"/>
    </location>
</feature>
<keyword evidence="17" id="KW-1185">Reference proteome</keyword>
<keyword evidence="3 11" id="KW-1134">Transmembrane beta strand</keyword>
<keyword evidence="16" id="KW-0675">Receptor</keyword>
<dbReference type="PANTHER" id="PTHR32552">
    <property type="entry name" value="FERRICHROME IRON RECEPTOR-RELATED"/>
    <property type="match status" value="1"/>
</dbReference>
<evidence type="ECO:0000256" key="1">
    <source>
        <dbReference type="ARBA" id="ARBA00004571"/>
    </source>
</evidence>
<evidence type="ECO:0000256" key="13">
    <source>
        <dbReference type="SAM" id="SignalP"/>
    </source>
</evidence>
<evidence type="ECO:0000313" key="17">
    <source>
        <dbReference type="Proteomes" id="UP000282977"/>
    </source>
</evidence>
<evidence type="ECO:0000256" key="2">
    <source>
        <dbReference type="ARBA" id="ARBA00022448"/>
    </source>
</evidence>
<evidence type="ECO:0000259" key="14">
    <source>
        <dbReference type="Pfam" id="PF00593"/>
    </source>
</evidence>
<dbReference type="PANTHER" id="PTHR32552:SF81">
    <property type="entry name" value="TONB-DEPENDENT OUTER MEMBRANE RECEPTOR"/>
    <property type="match status" value="1"/>
</dbReference>
<keyword evidence="4" id="KW-0410">Iron transport</keyword>
<dbReference type="Proteomes" id="UP000282977">
    <property type="component" value="Unassembled WGS sequence"/>
</dbReference>